<dbReference type="Proteomes" id="UP000694563">
    <property type="component" value="Chromosome 15"/>
</dbReference>
<evidence type="ECO:0000256" key="2">
    <source>
        <dbReference type="ARBA" id="ARBA00022771"/>
    </source>
</evidence>
<keyword evidence="3" id="KW-0862">Zinc</keyword>
<sequence length="120" mass="13191">MARAEAVAGLKDELTCPICLDIYRDPTSLGCSHSFCRDCISQALRSQQSPARCPLCQSSAGAPKPNFQLRNIVQKFMDAPEHREEETQGDQCEEKGKSSGQPEERNRKKSANRGSGFICG</sequence>
<reference evidence="7" key="3">
    <citation type="submission" date="2025-09" db="UniProtKB">
        <authorList>
            <consortium name="Ensembl"/>
        </authorList>
    </citation>
    <scope>IDENTIFICATION</scope>
</reference>
<accession>A0A8C3U0L2</accession>
<dbReference type="SUPFAM" id="SSF57850">
    <property type="entry name" value="RING/U-box"/>
    <property type="match status" value="1"/>
</dbReference>
<dbReference type="Pfam" id="PF13923">
    <property type="entry name" value="zf-C3HC4_2"/>
    <property type="match status" value="1"/>
</dbReference>
<dbReference type="AlphaFoldDB" id="A0A8C3U0L2"/>
<evidence type="ECO:0000256" key="5">
    <source>
        <dbReference type="SAM" id="MobiDB-lite"/>
    </source>
</evidence>
<dbReference type="InterPro" id="IPR017907">
    <property type="entry name" value="Znf_RING_CS"/>
</dbReference>
<protein>
    <recommendedName>
        <fullName evidence="6">RING-type domain-containing protein</fullName>
    </recommendedName>
</protein>
<evidence type="ECO:0000256" key="1">
    <source>
        <dbReference type="ARBA" id="ARBA00022723"/>
    </source>
</evidence>
<dbReference type="PROSITE" id="PS50089">
    <property type="entry name" value="ZF_RING_2"/>
    <property type="match status" value="1"/>
</dbReference>
<name>A0A8C3U0L2_CATUS</name>
<reference evidence="7" key="2">
    <citation type="submission" date="2025-08" db="UniProtKB">
        <authorList>
            <consortium name="Ensembl"/>
        </authorList>
    </citation>
    <scope>IDENTIFICATION</scope>
</reference>
<dbReference type="Gene3D" id="3.30.40.10">
    <property type="entry name" value="Zinc/RING finger domain, C3HC4 (zinc finger)"/>
    <property type="match status" value="1"/>
</dbReference>
<dbReference type="PANTHER" id="PTHR25465">
    <property type="entry name" value="B-BOX DOMAIN CONTAINING"/>
    <property type="match status" value="1"/>
</dbReference>
<dbReference type="GO" id="GO:0008270">
    <property type="term" value="F:zinc ion binding"/>
    <property type="evidence" value="ECO:0007669"/>
    <property type="project" value="UniProtKB-KW"/>
</dbReference>
<dbReference type="Ensembl" id="ENSCUST00005008857.1">
    <property type="protein sequence ID" value="ENSCUSP00005008502.1"/>
    <property type="gene ID" value="ENSCUSG00005005335.1"/>
</dbReference>
<feature type="region of interest" description="Disordered" evidence="5">
    <location>
        <begin position="77"/>
        <end position="120"/>
    </location>
</feature>
<keyword evidence="2 4" id="KW-0863">Zinc-finger</keyword>
<evidence type="ECO:0000313" key="8">
    <source>
        <dbReference type="Proteomes" id="UP000694563"/>
    </source>
</evidence>
<dbReference type="PROSITE" id="PS00518">
    <property type="entry name" value="ZF_RING_1"/>
    <property type="match status" value="1"/>
</dbReference>
<dbReference type="SMART" id="SM00184">
    <property type="entry name" value="RING"/>
    <property type="match status" value="1"/>
</dbReference>
<dbReference type="InterPro" id="IPR013083">
    <property type="entry name" value="Znf_RING/FYVE/PHD"/>
</dbReference>
<evidence type="ECO:0000256" key="4">
    <source>
        <dbReference type="PROSITE-ProRule" id="PRU00175"/>
    </source>
</evidence>
<organism evidence="7 8">
    <name type="scientific">Catharus ustulatus</name>
    <name type="common">Russet-backed thrush</name>
    <name type="synonym">Hylocichla ustulatus</name>
    <dbReference type="NCBI Taxonomy" id="91951"/>
    <lineage>
        <taxon>Eukaryota</taxon>
        <taxon>Metazoa</taxon>
        <taxon>Chordata</taxon>
        <taxon>Craniata</taxon>
        <taxon>Vertebrata</taxon>
        <taxon>Euteleostomi</taxon>
        <taxon>Archelosauria</taxon>
        <taxon>Archosauria</taxon>
        <taxon>Dinosauria</taxon>
        <taxon>Saurischia</taxon>
        <taxon>Theropoda</taxon>
        <taxon>Coelurosauria</taxon>
        <taxon>Aves</taxon>
        <taxon>Neognathae</taxon>
        <taxon>Neoaves</taxon>
        <taxon>Telluraves</taxon>
        <taxon>Australaves</taxon>
        <taxon>Passeriformes</taxon>
        <taxon>Turdidae</taxon>
        <taxon>Catharus</taxon>
    </lineage>
</organism>
<keyword evidence="1" id="KW-0479">Metal-binding</keyword>
<reference evidence="7" key="1">
    <citation type="submission" date="2020-10" db="EMBL/GenBank/DDBJ databases">
        <title>Catharus ustulatus (Swainson's thrush) genome, bCatUst1, primary haplotype v2.</title>
        <authorList>
            <person name="Delmore K."/>
            <person name="Vafadar M."/>
            <person name="Formenti G."/>
            <person name="Chow W."/>
            <person name="Pelan S."/>
            <person name="Howe K."/>
            <person name="Rhie A."/>
            <person name="Mountcastle J."/>
            <person name="Haase B."/>
            <person name="Fedrigo O."/>
            <person name="Jarvis E.D."/>
        </authorList>
    </citation>
    <scope>NUCLEOTIDE SEQUENCE [LARGE SCALE GENOMIC DNA]</scope>
</reference>
<keyword evidence="8" id="KW-1185">Reference proteome</keyword>
<dbReference type="InterPro" id="IPR001841">
    <property type="entry name" value="Znf_RING"/>
</dbReference>
<evidence type="ECO:0000259" key="6">
    <source>
        <dbReference type="PROSITE" id="PS50089"/>
    </source>
</evidence>
<feature type="compositionally biased region" description="Basic and acidic residues" evidence="5">
    <location>
        <begin position="78"/>
        <end position="106"/>
    </location>
</feature>
<feature type="domain" description="RING-type" evidence="6">
    <location>
        <begin position="16"/>
        <end position="57"/>
    </location>
</feature>
<proteinExistence type="predicted"/>
<dbReference type="PANTHER" id="PTHR25465:SF77">
    <property type="entry name" value="E3 UBIQUITIN_ISG15 LIGASE TRIM25"/>
    <property type="match status" value="1"/>
</dbReference>
<evidence type="ECO:0000313" key="7">
    <source>
        <dbReference type="Ensembl" id="ENSCUSP00005008502.1"/>
    </source>
</evidence>
<evidence type="ECO:0000256" key="3">
    <source>
        <dbReference type="ARBA" id="ARBA00022833"/>
    </source>
</evidence>
<dbReference type="InterPro" id="IPR051051">
    <property type="entry name" value="E3_ubiq-ligase_TRIM/RNF"/>
</dbReference>